<gene>
    <name evidence="1" type="ORF">JDS37_09470</name>
</gene>
<reference evidence="1" key="1">
    <citation type="submission" date="2020-12" db="EMBL/GenBank/DDBJ databases">
        <title>Genome reconstruction of Halomonas venusta strain DSM 4743.</title>
        <authorList>
            <person name="Aguirre-Garrido J.F."/>
            <person name="Hernandez-Soto L.M."/>
            <person name="Martinez-Abarca F."/>
        </authorList>
    </citation>
    <scope>NUCLEOTIDE SEQUENCE</scope>
    <source>
        <strain evidence="1">4743</strain>
    </source>
</reference>
<accession>A0AAP9ZH03</accession>
<name>A0AAP9ZH03_9GAMM</name>
<proteinExistence type="predicted"/>
<evidence type="ECO:0000313" key="2">
    <source>
        <dbReference type="Proteomes" id="UP000663479"/>
    </source>
</evidence>
<dbReference type="Proteomes" id="UP000663479">
    <property type="component" value="Chromosome"/>
</dbReference>
<sequence length="92" mass="9912">MKPGSPNRWTTSTPKRPPCWCISPRMTPRPIPIRCARCSHCALHMASGWCASATSSARSVRPCVKRSWGQCSMKSTTPCSTGAAKPTTFAAS</sequence>
<evidence type="ECO:0000313" key="1">
    <source>
        <dbReference type="EMBL" id="QRL05135.1"/>
    </source>
</evidence>
<protein>
    <submittedName>
        <fullName evidence="1">Methylenetetrahydrofolate reductase C-terminal domain-containing protein</fullName>
    </submittedName>
</protein>
<dbReference type="AlphaFoldDB" id="A0AAP9ZH03"/>
<organism evidence="1 2">
    <name type="scientific">Vreelandella venusta</name>
    <dbReference type="NCBI Taxonomy" id="44935"/>
    <lineage>
        <taxon>Bacteria</taxon>
        <taxon>Pseudomonadati</taxon>
        <taxon>Pseudomonadota</taxon>
        <taxon>Gammaproteobacteria</taxon>
        <taxon>Oceanospirillales</taxon>
        <taxon>Halomonadaceae</taxon>
        <taxon>Vreelandella</taxon>
    </lineage>
</organism>
<dbReference type="EMBL" id="CP066539">
    <property type="protein sequence ID" value="QRL05135.1"/>
    <property type="molecule type" value="Genomic_DNA"/>
</dbReference>